<evidence type="ECO:0000313" key="1">
    <source>
        <dbReference type="EMBL" id="CAG8769741.1"/>
    </source>
</evidence>
<feature type="non-terminal residue" evidence="1">
    <location>
        <position position="58"/>
    </location>
</feature>
<comment type="caution">
    <text evidence="1">The sequence shown here is derived from an EMBL/GenBank/DDBJ whole genome shotgun (WGS) entry which is preliminary data.</text>
</comment>
<evidence type="ECO:0000313" key="2">
    <source>
        <dbReference type="Proteomes" id="UP000789702"/>
    </source>
</evidence>
<dbReference type="EMBL" id="CAJVPU010056080">
    <property type="protein sequence ID" value="CAG8769741.1"/>
    <property type="molecule type" value="Genomic_DNA"/>
</dbReference>
<dbReference type="Proteomes" id="UP000789702">
    <property type="component" value="Unassembled WGS sequence"/>
</dbReference>
<accession>A0ACA9QYW6</accession>
<organism evidence="1 2">
    <name type="scientific">Dentiscutata heterogama</name>
    <dbReference type="NCBI Taxonomy" id="1316150"/>
    <lineage>
        <taxon>Eukaryota</taxon>
        <taxon>Fungi</taxon>
        <taxon>Fungi incertae sedis</taxon>
        <taxon>Mucoromycota</taxon>
        <taxon>Glomeromycotina</taxon>
        <taxon>Glomeromycetes</taxon>
        <taxon>Diversisporales</taxon>
        <taxon>Gigasporaceae</taxon>
        <taxon>Dentiscutata</taxon>
    </lineage>
</organism>
<protein>
    <submittedName>
        <fullName evidence="1">5129_t:CDS:1</fullName>
    </submittedName>
</protein>
<proteinExistence type="predicted"/>
<reference evidence="1" key="1">
    <citation type="submission" date="2021-06" db="EMBL/GenBank/DDBJ databases">
        <authorList>
            <person name="Kallberg Y."/>
            <person name="Tangrot J."/>
            <person name="Rosling A."/>
        </authorList>
    </citation>
    <scope>NUCLEOTIDE SEQUENCE</scope>
    <source>
        <strain evidence="1">IL203A</strain>
    </source>
</reference>
<sequence>DVADLQTKLYEVLENFTHWLKVSQPHCSSFLCLQIVSESALKLLSELLLDYLVMFLGL</sequence>
<feature type="non-terminal residue" evidence="1">
    <location>
        <position position="1"/>
    </location>
</feature>
<gene>
    <name evidence="1" type="ORF">DHETER_LOCUS15757</name>
</gene>
<name>A0ACA9QYW6_9GLOM</name>
<keyword evidence="2" id="KW-1185">Reference proteome</keyword>